<dbReference type="InterPro" id="IPR032429">
    <property type="entry name" value="Nibrin_BRCT2"/>
</dbReference>
<dbReference type="SUPFAM" id="SSF52113">
    <property type="entry name" value="BRCT domain"/>
    <property type="match status" value="1"/>
</dbReference>
<dbReference type="Gene3D" id="3.40.50.10980">
    <property type="entry name" value="Nibrin, BRCT2 domain"/>
    <property type="match status" value="1"/>
</dbReference>
<accession>A0A0F4ZGU5</accession>
<comment type="caution">
    <text evidence="3">The sequence shown here is derived from an EMBL/GenBank/DDBJ whole genome shotgun (WGS) entry which is preliminary data.</text>
</comment>
<feature type="region of interest" description="Disordered" evidence="1">
    <location>
        <begin position="359"/>
        <end position="398"/>
    </location>
</feature>
<dbReference type="OrthoDB" id="552194at2759"/>
<dbReference type="AlphaFoldDB" id="A0A0F4ZGU5"/>
<reference evidence="3 4" key="1">
    <citation type="submission" date="2015-03" db="EMBL/GenBank/DDBJ databases">
        <authorList>
            <person name="Radwan O."/>
            <person name="Al-Naeli F.A."/>
            <person name="Rendon G.A."/>
            <person name="Fields C."/>
        </authorList>
    </citation>
    <scope>NUCLEOTIDE SEQUENCE [LARGE SCALE GENOMIC DNA]</scope>
    <source>
        <strain evidence="3">CR-DP1</strain>
    </source>
</reference>
<feature type="compositionally biased region" description="Basic and acidic residues" evidence="1">
    <location>
        <begin position="581"/>
        <end position="602"/>
    </location>
</feature>
<dbReference type="Pfam" id="PF16508">
    <property type="entry name" value="NIBRIN_BRCT_II"/>
    <property type="match status" value="1"/>
</dbReference>
<dbReference type="PANTHER" id="PTHR12162:SF0">
    <property type="entry name" value="NIBRIN"/>
    <property type="match status" value="1"/>
</dbReference>
<name>A0A0F4ZGU5_9PEZI</name>
<dbReference type="InterPro" id="IPR040227">
    <property type="entry name" value="Nibrin-rel"/>
</dbReference>
<evidence type="ECO:0000259" key="2">
    <source>
        <dbReference type="Pfam" id="PF16508"/>
    </source>
</evidence>
<dbReference type="GO" id="GO:0007095">
    <property type="term" value="P:mitotic G2 DNA damage checkpoint signaling"/>
    <property type="evidence" value="ECO:0007669"/>
    <property type="project" value="InterPro"/>
</dbReference>
<evidence type="ECO:0000313" key="4">
    <source>
        <dbReference type="Proteomes" id="UP000033483"/>
    </source>
</evidence>
<feature type="compositionally biased region" description="Low complexity" evidence="1">
    <location>
        <begin position="632"/>
        <end position="647"/>
    </location>
</feature>
<feature type="compositionally biased region" description="Polar residues" evidence="1">
    <location>
        <begin position="327"/>
        <end position="336"/>
    </location>
</feature>
<feature type="region of interest" description="Disordered" evidence="1">
    <location>
        <begin position="419"/>
        <end position="457"/>
    </location>
</feature>
<feature type="region of interest" description="Disordered" evidence="1">
    <location>
        <begin position="581"/>
        <end position="695"/>
    </location>
</feature>
<dbReference type="InterPro" id="IPR036420">
    <property type="entry name" value="BRCT_dom_sf"/>
</dbReference>
<organism evidence="3 4">
    <name type="scientific">Thielaviopsis punctulata</name>
    <dbReference type="NCBI Taxonomy" id="72032"/>
    <lineage>
        <taxon>Eukaryota</taxon>
        <taxon>Fungi</taxon>
        <taxon>Dikarya</taxon>
        <taxon>Ascomycota</taxon>
        <taxon>Pezizomycotina</taxon>
        <taxon>Sordariomycetes</taxon>
        <taxon>Hypocreomycetidae</taxon>
        <taxon>Microascales</taxon>
        <taxon>Ceratocystidaceae</taxon>
        <taxon>Thielaviopsis</taxon>
    </lineage>
</organism>
<protein>
    <recommendedName>
        <fullName evidence="2">Nibrin second BRCT domain-containing protein</fullName>
    </recommendedName>
</protein>
<feature type="compositionally biased region" description="Acidic residues" evidence="1">
    <location>
        <begin position="615"/>
        <end position="624"/>
    </location>
</feature>
<feature type="compositionally biased region" description="Low complexity" evidence="1">
    <location>
        <begin position="260"/>
        <end position="272"/>
    </location>
</feature>
<feature type="region of interest" description="Disordered" evidence="1">
    <location>
        <begin position="259"/>
        <end position="286"/>
    </location>
</feature>
<proteinExistence type="predicted"/>
<dbReference type="EMBL" id="LAEV01000658">
    <property type="protein sequence ID" value="KKA29829.1"/>
    <property type="molecule type" value="Genomic_DNA"/>
</dbReference>
<keyword evidence="4" id="KW-1185">Reference proteome</keyword>
<evidence type="ECO:0000256" key="1">
    <source>
        <dbReference type="SAM" id="MobiDB-lite"/>
    </source>
</evidence>
<gene>
    <name evidence="3" type="ORF">TD95_000434</name>
</gene>
<dbReference type="InterPro" id="IPR043014">
    <property type="entry name" value="Nibrin_BRCT2_sf"/>
</dbReference>
<evidence type="ECO:0000313" key="3">
    <source>
        <dbReference type="EMBL" id="KKA29829.1"/>
    </source>
</evidence>
<feature type="domain" description="Nibrin second BRCT" evidence="2">
    <location>
        <begin position="133"/>
        <end position="257"/>
    </location>
</feature>
<feature type="region of interest" description="Disordered" evidence="1">
    <location>
        <begin position="313"/>
        <end position="336"/>
    </location>
</feature>
<dbReference type="PANTHER" id="PTHR12162">
    <property type="entry name" value="NIBRIN-RELATED"/>
    <property type="match status" value="1"/>
</dbReference>
<dbReference type="Gene3D" id="3.40.50.10190">
    <property type="entry name" value="BRCT domain"/>
    <property type="match status" value="1"/>
</dbReference>
<dbReference type="GO" id="GO:0000724">
    <property type="term" value="P:double-strand break repair via homologous recombination"/>
    <property type="evidence" value="ECO:0007669"/>
    <property type="project" value="TreeGrafter"/>
</dbReference>
<dbReference type="Proteomes" id="UP000033483">
    <property type="component" value="Unassembled WGS sequence"/>
</dbReference>
<dbReference type="GO" id="GO:0003684">
    <property type="term" value="F:damaged DNA binding"/>
    <property type="evidence" value="ECO:0007669"/>
    <property type="project" value="TreeGrafter"/>
</dbReference>
<dbReference type="GO" id="GO:0030870">
    <property type="term" value="C:Mre11 complex"/>
    <property type="evidence" value="ECO:0007669"/>
    <property type="project" value="InterPro"/>
</dbReference>
<sequence length="695" mass="76866">MGLSPETFRLTWNPVVLVYSLSAKSSQADSLISLRASLEQLDVKLIAEYHPQATHIVSKKRNTPKGLQALVNGKFIVTTSFVNAIVAAAEDHNGTSPLEQDFQGSWPQPVDHVPAKGNETIDRPADAFLPDSRRRSVFAGYTFVFYDETQCNTLKASIANGEGKVLLMAIQPQQTTVDEFVGFVKSAAGESGLGEFADGSSGPGVVVVRYIPASDNATGWYSHFITDVCVRLNHRAIEQSEFIEAILMADASILRRPLPAADGHSSADAASSMPTRPMEPTSSEPVLGSMQIGVAQTSQASIKLRARQRATKRFKGFDSDSDDNDASVPTSQWQSAVQPLAPSGFASFSEVLESAPATHRRPMNVDHDEDDSLFVPEGPGYSKSQQDSEAAKPAPPDRKRTYQALLDESLMDEIAPTAAEAKRRRIESGIELNPVKPKTETPTPPPPSENAPLARLRKQRKDVVDVLELARQARQKEDARLRREEEELAQLPQDLDMLAIRRNHVVQSMSVRQRDARVPHDSEELIAAGRWDPKWNGRRNFKKFRVRGEQRARMPVKTVVPLVQVRTKDFGLGDDYWLEDSRPATRREQEEGEKEGVAEERQTSVLNKGVVCSESGEEDDLAEIEDVRPAARRQTAAQKKQGALGKASEGPMVRKRGQSVVEEPPAKRARVTRQAITIPDSDSEEESRFQFGRRR</sequence>